<accession>A0A2T5I622</accession>
<evidence type="ECO:0000313" key="1">
    <source>
        <dbReference type="EMBL" id="PTQ79273.1"/>
    </source>
</evidence>
<reference evidence="1 2" key="1">
    <citation type="submission" date="2018-04" db="EMBL/GenBank/DDBJ databases">
        <title>Active sludge and wastewater microbial communities from Klosterneuburg, Austria.</title>
        <authorList>
            <person name="Wagner M."/>
        </authorList>
    </citation>
    <scope>NUCLEOTIDE SEQUENCE [LARGE SCALE GENOMIC DNA]</scope>
    <source>
        <strain evidence="1 2">Nm4</strain>
    </source>
</reference>
<dbReference type="EMBL" id="QAOL01000053">
    <property type="protein sequence ID" value="PTQ79273.1"/>
    <property type="molecule type" value="Genomic_DNA"/>
</dbReference>
<organism evidence="1 2">
    <name type="scientific">Nitrosomonas ureae</name>
    <dbReference type="NCBI Taxonomy" id="44577"/>
    <lineage>
        <taxon>Bacteria</taxon>
        <taxon>Pseudomonadati</taxon>
        <taxon>Pseudomonadota</taxon>
        <taxon>Betaproteobacteria</taxon>
        <taxon>Nitrosomonadales</taxon>
        <taxon>Nitrosomonadaceae</taxon>
        <taxon>Nitrosomonas</taxon>
    </lineage>
</organism>
<evidence type="ECO:0000313" key="2">
    <source>
        <dbReference type="Proteomes" id="UP000244110"/>
    </source>
</evidence>
<dbReference type="AlphaFoldDB" id="A0A2T5I622"/>
<sequence length="125" mass="13946">MDTEQQKAEDFVRHHKDMGHLLNLTWGCEVMVQGNKGVVVNNDFIQLDTDELITIAGAIEIIQVIGHPIKFSDWLSVLGEVETNLTVVLYSQKILIGNSLGFDLITGQPETEADYQAFNQMVGNE</sequence>
<gene>
    <name evidence="1" type="ORF">C8R28_10535</name>
</gene>
<dbReference type="RefSeq" id="WP_107787945.1">
    <property type="nucleotide sequence ID" value="NZ_QAOL01000053.1"/>
</dbReference>
<name>A0A2T5I622_9PROT</name>
<proteinExistence type="predicted"/>
<comment type="caution">
    <text evidence="1">The sequence shown here is derived from an EMBL/GenBank/DDBJ whole genome shotgun (WGS) entry which is preliminary data.</text>
</comment>
<dbReference type="Proteomes" id="UP000244110">
    <property type="component" value="Unassembled WGS sequence"/>
</dbReference>
<protein>
    <submittedName>
        <fullName evidence="1">Uncharacterized protein</fullName>
    </submittedName>
</protein>